<keyword evidence="4" id="KW-1185">Reference proteome</keyword>
<feature type="transmembrane region" description="Helical" evidence="2">
    <location>
        <begin position="69"/>
        <end position="91"/>
    </location>
</feature>
<evidence type="ECO:0000256" key="2">
    <source>
        <dbReference type="SAM" id="Phobius"/>
    </source>
</evidence>
<sequence>MDKAYEYAKSAVVNFKLDRCCCLAPVRVGVLIIGYFNLFIAVLSLMGTADGGITPPLMEVQEAFLEDNASKPAGILAYSSELVFSTVLLCAMYRNDIVLLRAYVYYTIVEIIAAVLIYSMVIVAVSLLTKMVIIGNIVFNGYVILLVRSAIVEIKESTSNEQNGHVVLYSVVKTPSEEEKSSLSKDKVVLDAEAVGDEKKEPQEIKPDEKPAQVPATLETVSENRKEE</sequence>
<keyword evidence="2" id="KW-1133">Transmembrane helix</keyword>
<accession>A0A8J9UVT5</accession>
<dbReference type="EMBL" id="OV170226">
    <property type="protein sequence ID" value="CAH0726727.1"/>
    <property type="molecule type" value="Genomic_DNA"/>
</dbReference>
<evidence type="ECO:0000256" key="1">
    <source>
        <dbReference type="SAM" id="MobiDB-lite"/>
    </source>
</evidence>
<feature type="non-terminal residue" evidence="3">
    <location>
        <position position="228"/>
    </location>
</feature>
<name>A0A8J9UVT5_9NEOP</name>
<keyword evidence="2" id="KW-0812">Transmembrane</keyword>
<protein>
    <submittedName>
        <fullName evidence="3">Uncharacterized protein</fullName>
    </submittedName>
</protein>
<gene>
    <name evidence="3" type="ORF">BINO364_LOCUS12157</name>
</gene>
<organism evidence="3 4">
    <name type="scientific">Brenthis ino</name>
    <name type="common">lesser marbled fritillary</name>
    <dbReference type="NCBI Taxonomy" id="405034"/>
    <lineage>
        <taxon>Eukaryota</taxon>
        <taxon>Metazoa</taxon>
        <taxon>Ecdysozoa</taxon>
        <taxon>Arthropoda</taxon>
        <taxon>Hexapoda</taxon>
        <taxon>Insecta</taxon>
        <taxon>Pterygota</taxon>
        <taxon>Neoptera</taxon>
        <taxon>Endopterygota</taxon>
        <taxon>Lepidoptera</taxon>
        <taxon>Glossata</taxon>
        <taxon>Ditrysia</taxon>
        <taxon>Papilionoidea</taxon>
        <taxon>Nymphalidae</taxon>
        <taxon>Heliconiinae</taxon>
        <taxon>Argynnini</taxon>
        <taxon>Brenthis</taxon>
    </lineage>
</organism>
<proteinExistence type="predicted"/>
<feature type="region of interest" description="Disordered" evidence="1">
    <location>
        <begin position="196"/>
        <end position="228"/>
    </location>
</feature>
<dbReference type="AlphaFoldDB" id="A0A8J9UVT5"/>
<feature type="compositionally biased region" description="Basic and acidic residues" evidence="1">
    <location>
        <begin position="196"/>
        <end position="211"/>
    </location>
</feature>
<dbReference type="Proteomes" id="UP000838878">
    <property type="component" value="Chromosome 6"/>
</dbReference>
<keyword evidence="2" id="KW-0472">Membrane</keyword>
<evidence type="ECO:0000313" key="4">
    <source>
        <dbReference type="Proteomes" id="UP000838878"/>
    </source>
</evidence>
<feature type="transmembrane region" description="Helical" evidence="2">
    <location>
        <begin position="28"/>
        <end position="49"/>
    </location>
</feature>
<dbReference type="OrthoDB" id="6895186at2759"/>
<evidence type="ECO:0000313" key="3">
    <source>
        <dbReference type="EMBL" id="CAH0726727.1"/>
    </source>
</evidence>
<reference evidence="3" key="1">
    <citation type="submission" date="2021-12" db="EMBL/GenBank/DDBJ databases">
        <authorList>
            <person name="Martin H S."/>
        </authorList>
    </citation>
    <scope>NUCLEOTIDE SEQUENCE</scope>
</reference>
<feature type="transmembrane region" description="Helical" evidence="2">
    <location>
        <begin position="103"/>
        <end position="125"/>
    </location>
</feature>
<feature type="transmembrane region" description="Helical" evidence="2">
    <location>
        <begin position="131"/>
        <end position="151"/>
    </location>
</feature>